<dbReference type="Gene3D" id="1.10.630.10">
    <property type="entry name" value="Cytochrome P450"/>
    <property type="match status" value="1"/>
</dbReference>
<dbReference type="GO" id="GO:0016705">
    <property type="term" value="F:oxidoreductase activity, acting on paired donors, with incorporation or reduction of molecular oxygen"/>
    <property type="evidence" value="ECO:0007669"/>
    <property type="project" value="InterPro"/>
</dbReference>
<dbReference type="AlphaFoldDB" id="A0AAX4IQG7"/>
<organism evidence="1 2">
    <name type="scientific">Colletotrichum destructivum</name>
    <dbReference type="NCBI Taxonomy" id="34406"/>
    <lineage>
        <taxon>Eukaryota</taxon>
        <taxon>Fungi</taxon>
        <taxon>Dikarya</taxon>
        <taxon>Ascomycota</taxon>
        <taxon>Pezizomycotina</taxon>
        <taxon>Sordariomycetes</taxon>
        <taxon>Hypocreomycetidae</taxon>
        <taxon>Glomerellales</taxon>
        <taxon>Glomerellaceae</taxon>
        <taxon>Colletotrichum</taxon>
        <taxon>Colletotrichum destructivum species complex</taxon>
    </lineage>
</organism>
<dbReference type="KEGG" id="cdet:87946772"/>
<accession>A0AAX4IQG7</accession>
<dbReference type="Proteomes" id="UP001322277">
    <property type="component" value="Chromosome 6"/>
</dbReference>
<dbReference type="SUPFAM" id="SSF48264">
    <property type="entry name" value="Cytochrome P450"/>
    <property type="match status" value="1"/>
</dbReference>
<evidence type="ECO:0000313" key="2">
    <source>
        <dbReference type="Proteomes" id="UP001322277"/>
    </source>
</evidence>
<name>A0AAX4IQG7_9PEZI</name>
<dbReference type="InterPro" id="IPR036396">
    <property type="entry name" value="Cyt_P450_sf"/>
</dbReference>
<dbReference type="GeneID" id="87946772"/>
<dbReference type="RefSeq" id="XP_062782479.1">
    <property type="nucleotide sequence ID" value="XM_062926428.1"/>
</dbReference>
<dbReference type="EMBL" id="CP137310">
    <property type="protein sequence ID" value="WQF85256.1"/>
    <property type="molecule type" value="Genomic_DNA"/>
</dbReference>
<keyword evidence="2" id="KW-1185">Reference proteome</keyword>
<protein>
    <submittedName>
        <fullName evidence="1">Cytochrome P450 superfamily</fullName>
    </submittedName>
</protein>
<dbReference type="GO" id="GO:0004497">
    <property type="term" value="F:monooxygenase activity"/>
    <property type="evidence" value="ECO:0007669"/>
    <property type="project" value="InterPro"/>
</dbReference>
<evidence type="ECO:0000313" key="1">
    <source>
        <dbReference type="EMBL" id="WQF85256.1"/>
    </source>
</evidence>
<proteinExistence type="predicted"/>
<gene>
    <name evidence="1" type="ORF">CDEST_10270</name>
</gene>
<sequence length="181" mass="19873">MESTLAECGFAGVLNTGKDHSDGWLRFYKSIDTILGVLFEDLEYLTQQNAIRTNSSGPALQAQSANQELLSFLANLVNQRSIEPKYDLVRKLIELCRYPAASKMAMKHVAKEDIVLAGKSSEFGTKTSSTRTVPRIRATALSFGFGPLRCNSESHAQVELEAVFSKLFSHSVFPGKGTDHA</sequence>
<dbReference type="GO" id="GO:0020037">
    <property type="term" value="F:heme binding"/>
    <property type="evidence" value="ECO:0007669"/>
    <property type="project" value="InterPro"/>
</dbReference>
<reference evidence="2" key="1">
    <citation type="journal article" date="2023" name="bioRxiv">
        <title>Complete genome of the Medicago anthracnose fungus, Colletotrichum destructivum, reveals a mini-chromosome-like region within a core chromosome.</title>
        <authorList>
            <person name="Lapalu N."/>
            <person name="Simon A."/>
            <person name="Lu A."/>
            <person name="Plaumann P.-L."/>
            <person name="Amselem J."/>
            <person name="Pigne S."/>
            <person name="Auger A."/>
            <person name="Koch C."/>
            <person name="Dallery J.-F."/>
            <person name="O'Connell R.J."/>
        </authorList>
    </citation>
    <scope>NUCLEOTIDE SEQUENCE [LARGE SCALE GENOMIC DNA]</scope>
    <source>
        <strain evidence="2">CBS 520.97</strain>
    </source>
</reference>
<dbReference type="GO" id="GO:0005506">
    <property type="term" value="F:iron ion binding"/>
    <property type="evidence" value="ECO:0007669"/>
    <property type="project" value="InterPro"/>
</dbReference>